<evidence type="ECO:0000313" key="10">
    <source>
        <dbReference type="Proteomes" id="UP000782519"/>
    </source>
</evidence>
<proteinExistence type="inferred from homology"/>
<sequence>MWKTVYPGVIAALLASPAAAADAVKADRISAASASFDFGGFYVGSHLSAFVGRSAWSAAPGGAGIGGELDLFDPFQAFKGTGSYAIGLQSGYNLVLPSRWLLGIEADLSSPNQLRGSQSFGSPAAGPQRYDDQVLLSGTVRGRLGYALGGWLPYATAGLAWSYDRLRWTSEAAAPATESVLLWRLGWAAGVGVGVPIAPAWSGRIEYLATGFGRAGVNFPIAGQRVESDMLTHSIRLGLDYHLGEDLAKTDIFTRGIDALELDRFAVHGQTTLTWQYAFPFRAPYSGANSLAPNQGRQTFDTTFYLGARLWDGAELWINPEIDQGFGLSGTFGVAAFPSGESYKVGSDYPYARLPRYFIRQTIDLGGEIQTVQGGPNQFAGKQSSDRIVVTAGKFSVGDIFDVNKYAHDPRVDFLNWGFADAATFDYAADAWAFTYGAAVEWYTGSWTARAGVFDLPVTPNSTDLDPSFGQFQIVGELEHRHHLAGQPGKLLVTGFLNRARLGNFNDAVRLAQITGAIPSTADVRRYTSKSGVSASLEQQLTSDVGLFARAGFSSPNLEANAFTDSDRTVSAGLSVSGRLWGRSDDTFGLAGLINHISSSRIAYLDAGGLTAIVGDGRLPNPASEQVIEAYYSLPIYSWRLTADYQFIANPAFNRDRGPVSIVATRLRTQF</sequence>
<evidence type="ECO:0000256" key="3">
    <source>
        <dbReference type="ARBA" id="ARBA00022729"/>
    </source>
</evidence>
<dbReference type="PANTHER" id="PTHR34001">
    <property type="entry name" value="BLL7405 PROTEIN"/>
    <property type="match status" value="1"/>
</dbReference>
<reference evidence="9" key="1">
    <citation type="submission" date="2020-07" db="EMBL/GenBank/DDBJ databases">
        <title>Huge and variable diversity of episymbiotic CPR bacteria and DPANN archaea in groundwater ecosystems.</title>
        <authorList>
            <person name="He C.Y."/>
            <person name="Keren R."/>
            <person name="Whittaker M."/>
            <person name="Farag I.F."/>
            <person name="Doudna J."/>
            <person name="Cate J.H.D."/>
            <person name="Banfield J.F."/>
        </authorList>
    </citation>
    <scope>NUCLEOTIDE SEQUENCE</scope>
    <source>
        <strain evidence="9">NC_groundwater_1818_Pr3_B-0.1um_66_35</strain>
    </source>
</reference>
<organism evidence="9 10">
    <name type="scientific">Rhodopseudomonas palustris</name>
    <dbReference type="NCBI Taxonomy" id="1076"/>
    <lineage>
        <taxon>Bacteria</taxon>
        <taxon>Pseudomonadati</taxon>
        <taxon>Pseudomonadota</taxon>
        <taxon>Alphaproteobacteria</taxon>
        <taxon>Hyphomicrobiales</taxon>
        <taxon>Nitrobacteraceae</taxon>
        <taxon>Rhodopseudomonas</taxon>
    </lineage>
</organism>
<evidence type="ECO:0000256" key="5">
    <source>
        <dbReference type="ARBA" id="ARBA00023237"/>
    </source>
</evidence>
<evidence type="ECO:0000256" key="4">
    <source>
        <dbReference type="ARBA" id="ARBA00023136"/>
    </source>
</evidence>
<feature type="domain" description="Outer membrane protein beta-barrel" evidence="8">
    <location>
        <begin position="49"/>
        <end position="242"/>
    </location>
</feature>
<feature type="chain" id="PRO_5038166218" evidence="7">
    <location>
        <begin position="21"/>
        <end position="671"/>
    </location>
</feature>
<name>A0A933S0Q6_RHOPL</name>
<dbReference type="PANTHER" id="PTHR34001:SF3">
    <property type="entry name" value="BLL7405 PROTEIN"/>
    <property type="match status" value="1"/>
</dbReference>
<dbReference type="InterPro" id="IPR051692">
    <property type="entry name" value="OMP-like"/>
</dbReference>
<keyword evidence="3 7" id="KW-0732">Signal</keyword>
<protein>
    <submittedName>
        <fullName evidence="9">Carbohydrate porin</fullName>
    </submittedName>
</protein>
<feature type="signal peptide" evidence="7">
    <location>
        <begin position="1"/>
        <end position="20"/>
    </location>
</feature>
<evidence type="ECO:0000313" key="9">
    <source>
        <dbReference type="EMBL" id="MBI5130457.1"/>
    </source>
</evidence>
<evidence type="ECO:0000256" key="2">
    <source>
        <dbReference type="ARBA" id="ARBA00008769"/>
    </source>
</evidence>
<dbReference type="InterPro" id="IPR027385">
    <property type="entry name" value="Beta-barrel_OMP"/>
</dbReference>
<evidence type="ECO:0000256" key="6">
    <source>
        <dbReference type="ARBA" id="ARBA00038306"/>
    </source>
</evidence>
<comment type="similarity">
    <text evidence="2 7">Belongs to the OprB family.</text>
</comment>
<dbReference type="Pfam" id="PF04966">
    <property type="entry name" value="OprB"/>
    <property type="match status" value="1"/>
</dbReference>
<dbReference type="GO" id="GO:0008643">
    <property type="term" value="P:carbohydrate transport"/>
    <property type="evidence" value="ECO:0007669"/>
    <property type="project" value="InterPro"/>
</dbReference>
<evidence type="ECO:0000259" key="8">
    <source>
        <dbReference type="Pfam" id="PF13505"/>
    </source>
</evidence>
<comment type="subcellular location">
    <subcellularLocation>
        <location evidence="1">Cell outer membrane</location>
    </subcellularLocation>
</comment>
<dbReference type="GO" id="GO:0009279">
    <property type="term" value="C:cell outer membrane"/>
    <property type="evidence" value="ECO:0007669"/>
    <property type="project" value="UniProtKB-SubCell"/>
</dbReference>
<dbReference type="EMBL" id="JACRJB010000037">
    <property type="protein sequence ID" value="MBI5130457.1"/>
    <property type="molecule type" value="Genomic_DNA"/>
</dbReference>
<dbReference type="AlphaFoldDB" id="A0A933S0Q6"/>
<accession>A0A933S0Q6</accession>
<dbReference type="Gene3D" id="2.40.160.180">
    <property type="entry name" value="Carbohydrate-selective porin OprB"/>
    <property type="match status" value="1"/>
</dbReference>
<dbReference type="InterPro" id="IPR007049">
    <property type="entry name" value="Carb-sel_porin_OprB"/>
</dbReference>
<keyword evidence="4" id="KW-0472">Membrane</keyword>
<dbReference type="SUPFAM" id="SSF56925">
    <property type="entry name" value="OMPA-like"/>
    <property type="match status" value="1"/>
</dbReference>
<dbReference type="Gene3D" id="2.40.160.20">
    <property type="match status" value="1"/>
</dbReference>
<gene>
    <name evidence="9" type="ORF">HZA66_13525</name>
</gene>
<dbReference type="GO" id="GO:0015288">
    <property type="term" value="F:porin activity"/>
    <property type="evidence" value="ECO:0007669"/>
    <property type="project" value="InterPro"/>
</dbReference>
<keyword evidence="5" id="KW-0998">Cell outer membrane</keyword>
<dbReference type="Proteomes" id="UP000782519">
    <property type="component" value="Unassembled WGS sequence"/>
</dbReference>
<dbReference type="InterPro" id="IPR038673">
    <property type="entry name" value="OprB_sf"/>
</dbReference>
<dbReference type="InterPro" id="IPR011250">
    <property type="entry name" value="OMP/PagP_B-barrel"/>
</dbReference>
<comment type="similarity">
    <text evidence="6">Belongs to the Omp25/RopB family.</text>
</comment>
<evidence type="ECO:0000256" key="7">
    <source>
        <dbReference type="RuleBase" id="RU363072"/>
    </source>
</evidence>
<evidence type="ECO:0000256" key="1">
    <source>
        <dbReference type="ARBA" id="ARBA00004442"/>
    </source>
</evidence>
<comment type="caution">
    <text evidence="9">The sequence shown here is derived from an EMBL/GenBank/DDBJ whole genome shotgun (WGS) entry which is preliminary data.</text>
</comment>
<dbReference type="Pfam" id="PF13505">
    <property type="entry name" value="OMP_b-brl"/>
    <property type="match status" value="1"/>
</dbReference>